<evidence type="ECO:0000259" key="11">
    <source>
        <dbReference type="Pfam" id="PF17917"/>
    </source>
</evidence>
<dbReference type="Pfam" id="PF17917">
    <property type="entry name" value="RT_RNaseH"/>
    <property type="match status" value="1"/>
</dbReference>
<dbReference type="InterPro" id="IPR051320">
    <property type="entry name" value="Viral_Replic_Matur_Polypro"/>
</dbReference>
<dbReference type="PANTHER" id="PTHR33064:SF37">
    <property type="entry name" value="RIBONUCLEASE H"/>
    <property type="match status" value="1"/>
</dbReference>
<evidence type="ECO:0000313" key="12">
    <source>
        <dbReference type="EMBL" id="OWZ18442.1"/>
    </source>
</evidence>
<evidence type="ECO:0000256" key="7">
    <source>
        <dbReference type="ARBA" id="ARBA00022801"/>
    </source>
</evidence>
<feature type="region of interest" description="Disordered" evidence="9">
    <location>
        <begin position="1"/>
        <end position="22"/>
    </location>
</feature>
<dbReference type="InterPro" id="IPR041373">
    <property type="entry name" value="RT_RNaseH"/>
</dbReference>
<dbReference type="GO" id="GO:0004190">
    <property type="term" value="F:aspartic-type endopeptidase activity"/>
    <property type="evidence" value="ECO:0007669"/>
    <property type="project" value="UniProtKB-KW"/>
</dbReference>
<feature type="domain" description="Reverse transcriptase RNase H-like" evidence="11">
    <location>
        <begin position="240"/>
        <end position="306"/>
    </location>
</feature>
<keyword evidence="10" id="KW-1133">Transmembrane helix</keyword>
<dbReference type="GO" id="GO:0004519">
    <property type="term" value="F:endonuclease activity"/>
    <property type="evidence" value="ECO:0007669"/>
    <property type="project" value="UniProtKB-KW"/>
</dbReference>
<evidence type="ECO:0000256" key="4">
    <source>
        <dbReference type="ARBA" id="ARBA00022722"/>
    </source>
</evidence>
<proteinExistence type="predicted"/>
<dbReference type="PANTHER" id="PTHR33064">
    <property type="entry name" value="POL PROTEIN"/>
    <property type="match status" value="1"/>
</dbReference>
<dbReference type="GO" id="GO:0006508">
    <property type="term" value="P:proteolysis"/>
    <property type="evidence" value="ECO:0007669"/>
    <property type="project" value="UniProtKB-KW"/>
</dbReference>
<keyword evidence="6" id="KW-0255">Endonuclease</keyword>
<dbReference type="STRING" id="4795.A0A225WLL1"/>
<sequence>MREAEEMMRTGQEKGTETIAAHHKPKVRSKFEADREAAAIMDSISLLVIRPTAATFKGGEADEFSLVPVFGLRPFVDYICFGSETFEGCLAMLDRLLQRFTECRISVGFTKSIFVQPRIFLSHTVSPDGIRAEVKRMNSVAELPFPKTKKGMQSFLGALNYYSWFVQGFAVYAAALYQVKDEDFRGGENLHAAKRSFTILQQKNVEAPILRYLDRAKIVHVALFANGWALSSTLLQSMMTQVLKDAEMNYHPAEKEVLAFLLVLKTCYTQLVGKTIHVYTRFSMLDWVHKSKTLFGRTTQFAVMLSPWHLVVTRVKEKDGAFAQLLQAGITSFVDLEESLEAVAPASKGSPRVRVDLQLLYARLLPCYTGFVMSFDGSAKTEKYGVR</sequence>
<evidence type="ECO:0000256" key="9">
    <source>
        <dbReference type="SAM" id="MobiDB-lite"/>
    </source>
</evidence>
<keyword evidence="2" id="KW-0808">Transferase</keyword>
<evidence type="ECO:0000313" key="13">
    <source>
        <dbReference type="Proteomes" id="UP000198211"/>
    </source>
</evidence>
<dbReference type="InterPro" id="IPR043128">
    <property type="entry name" value="Rev_trsase/Diguanyl_cyclase"/>
</dbReference>
<protein>
    <recommendedName>
        <fullName evidence="11">Reverse transcriptase RNase H-like domain-containing protein</fullName>
    </recommendedName>
</protein>
<accession>A0A225WLL1</accession>
<keyword evidence="10" id="KW-0472">Membrane</keyword>
<evidence type="ECO:0000256" key="5">
    <source>
        <dbReference type="ARBA" id="ARBA00022750"/>
    </source>
</evidence>
<feature type="transmembrane region" description="Helical" evidence="10">
    <location>
        <begin position="159"/>
        <end position="179"/>
    </location>
</feature>
<name>A0A225WLL1_9STRA</name>
<dbReference type="SUPFAM" id="SSF56672">
    <property type="entry name" value="DNA/RNA polymerases"/>
    <property type="match status" value="1"/>
</dbReference>
<organism evidence="12 13">
    <name type="scientific">Phytophthora megakarya</name>
    <dbReference type="NCBI Taxonomy" id="4795"/>
    <lineage>
        <taxon>Eukaryota</taxon>
        <taxon>Sar</taxon>
        <taxon>Stramenopiles</taxon>
        <taxon>Oomycota</taxon>
        <taxon>Peronosporomycetes</taxon>
        <taxon>Peronosporales</taxon>
        <taxon>Peronosporaceae</taxon>
        <taxon>Phytophthora</taxon>
    </lineage>
</organism>
<dbReference type="GO" id="GO:0003964">
    <property type="term" value="F:RNA-directed DNA polymerase activity"/>
    <property type="evidence" value="ECO:0007669"/>
    <property type="project" value="UniProtKB-KW"/>
</dbReference>
<dbReference type="Proteomes" id="UP000198211">
    <property type="component" value="Unassembled WGS sequence"/>
</dbReference>
<dbReference type="OrthoDB" id="112117at2759"/>
<keyword evidence="8" id="KW-0695">RNA-directed DNA polymerase</keyword>
<dbReference type="Gene3D" id="3.30.70.270">
    <property type="match status" value="2"/>
</dbReference>
<evidence type="ECO:0000256" key="10">
    <source>
        <dbReference type="SAM" id="Phobius"/>
    </source>
</evidence>
<dbReference type="EMBL" id="NBNE01000586">
    <property type="protein sequence ID" value="OWZ18442.1"/>
    <property type="molecule type" value="Genomic_DNA"/>
</dbReference>
<evidence type="ECO:0000256" key="3">
    <source>
        <dbReference type="ARBA" id="ARBA00022695"/>
    </source>
</evidence>
<dbReference type="AlphaFoldDB" id="A0A225WLL1"/>
<keyword evidence="4" id="KW-0540">Nuclease</keyword>
<keyword evidence="7" id="KW-0378">Hydrolase</keyword>
<comment type="caution">
    <text evidence="12">The sequence shown here is derived from an EMBL/GenBank/DDBJ whole genome shotgun (WGS) entry which is preliminary data.</text>
</comment>
<dbReference type="InterPro" id="IPR043502">
    <property type="entry name" value="DNA/RNA_pol_sf"/>
</dbReference>
<evidence type="ECO:0000256" key="8">
    <source>
        <dbReference type="ARBA" id="ARBA00022918"/>
    </source>
</evidence>
<feature type="compositionally biased region" description="Basic and acidic residues" evidence="9">
    <location>
        <begin position="1"/>
        <end position="16"/>
    </location>
</feature>
<keyword evidence="3" id="KW-0548">Nucleotidyltransferase</keyword>
<reference evidence="13" key="1">
    <citation type="submission" date="2017-03" db="EMBL/GenBank/DDBJ databases">
        <title>Phytopthora megakarya and P. palmivora, two closely related causual agents of cacao black pod achieved similar genome size and gene model numbers by different mechanisms.</title>
        <authorList>
            <person name="Ali S."/>
            <person name="Shao J."/>
            <person name="Larry D.J."/>
            <person name="Kronmiller B."/>
            <person name="Shen D."/>
            <person name="Strem M.D."/>
            <person name="Melnick R.L."/>
            <person name="Guiltinan M.J."/>
            <person name="Tyler B.M."/>
            <person name="Meinhardt L.W."/>
            <person name="Bailey B.A."/>
        </authorList>
    </citation>
    <scope>NUCLEOTIDE SEQUENCE [LARGE SCALE GENOMIC DNA]</scope>
    <source>
        <strain evidence="13">zdho120</strain>
    </source>
</reference>
<evidence type="ECO:0000256" key="6">
    <source>
        <dbReference type="ARBA" id="ARBA00022759"/>
    </source>
</evidence>
<keyword evidence="10" id="KW-0812">Transmembrane</keyword>
<evidence type="ECO:0000256" key="2">
    <source>
        <dbReference type="ARBA" id="ARBA00022679"/>
    </source>
</evidence>
<gene>
    <name evidence="12" type="ORF">PHMEG_0007453</name>
</gene>
<keyword evidence="13" id="KW-1185">Reference proteome</keyword>
<keyword evidence="1" id="KW-0645">Protease</keyword>
<evidence type="ECO:0000256" key="1">
    <source>
        <dbReference type="ARBA" id="ARBA00022670"/>
    </source>
</evidence>
<keyword evidence="5" id="KW-0064">Aspartyl protease</keyword>